<dbReference type="EMBL" id="SLWO01000007">
    <property type="protein sequence ID" value="TCO21418.1"/>
    <property type="molecule type" value="Genomic_DNA"/>
</dbReference>
<dbReference type="Proteomes" id="UP000295684">
    <property type="component" value="Unassembled WGS sequence"/>
</dbReference>
<organism evidence="3 4">
    <name type="scientific">Pedobacter psychrotolerans</name>
    <dbReference type="NCBI Taxonomy" id="1843235"/>
    <lineage>
        <taxon>Bacteria</taxon>
        <taxon>Pseudomonadati</taxon>
        <taxon>Bacteroidota</taxon>
        <taxon>Sphingobacteriia</taxon>
        <taxon>Sphingobacteriales</taxon>
        <taxon>Sphingobacteriaceae</taxon>
        <taxon>Pedobacter</taxon>
    </lineage>
</organism>
<keyword evidence="5" id="KW-1185">Reference proteome</keyword>
<reference evidence="3 4" key="3">
    <citation type="submission" date="2019-03" db="EMBL/GenBank/DDBJ databases">
        <title>Genomic Encyclopedia of Type Strains, Phase IV (KMG-IV): sequencing the most valuable type-strain genomes for metagenomic binning, comparative biology and taxonomic classification.</title>
        <authorList>
            <person name="Goeker M."/>
        </authorList>
    </citation>
    <scope>NUCLEOTIDE SEQUENCE [LARGE SCALE GENOMIC DNA]</scope>
    <source>
        <strain evidence="3 4">DSM 103236</strain>
    </source>
</reference>
<proteinExistence type="predicted"/>
<dbReference type="EMBL" id="BMJO01000001">
    <property type="protein sequence ID" value="GGE38497.1"/>
    <property type="molecule type" value="Genomic_DNA"/>
</dbReference>
<name>A0A4R2H636_9SPHI</name>
<feature type="signal peptide" evidence="1">
    <location>
        <begin position="1"/>
        <end position="17"/>
    </location>
</feature>
<evidence type="ECO:0000313" key="4">
    <source>
        <dbReference type="Proteomes" id="UP000295684"/>
    </source>
</evidence>
<evidence type="ECO:0000313" key="2">
    <source>
        <dbReference type="EMBL" id="GGE38497.1"/>
    </source>
</evidence>
<dbReference type="AlphaFoldDB" id="A0A4R2H636"/>
<protein>
    <recommendedName>
        <fullName evidence="6">DUF4296 domain-containing protein</fullName>
    </recommendedName>
</protein>
<comment type="caution">
    <text evidence="3">The sequence shown here is derived from an EMBL/GenBank/DDBJ whole genome shotgun (WGS) entry which is preliminary data.</text>
</comment>
<evidence type="ECO:0000313" key="5">
    <source>
        <dbReference type="Proteomes" id="UP000622648"/>
    </source>
</evidence>
<evidence type="ECO:0008006" key="6">
    <source>
        <dbReference type="Google" id="ProtNLM"/>
    </source>
</evidence>
<reference evidence="2" key="1">
    <citation type="journal article" date="2014" name="Int. J. Syst. Evol. Microbiol.">
        <title>Complete genome of a new Firmicutes species belonging to the dominant human colonic microbiota ('Ruminococcus bicirculans') reveals two chromosomes and a selective capacity to utilize plant glucans.</title>
        <authorList>
            <consortium name="NISC Comparative Sequencing Program"/>
            <person name="Wegmann U."/>
            <person name="Louis P."/>
            <person name="Goesmann A."/>
            <person name="Henrissat B."/>
            <person name="Duncan S.H."/>
            <person name="Flint H.J."/>
        </authorList>
    </citation>
    <scope>NUCLEOTIDE SEQUENCE</scope>
    <source>
        <strain evidence="2">CGMCC 1.15644</strain>
    </source>
</reference>
<sequence>MCIVSMKILFMMPIVLLGTACHNTNPEQGSGGKKVDRQTTLSSSGIVDSAKAIIDQSVALKQQLNQGKISQEYFQKRNNSMMATYKVLYKSLSPADTLEISKHRLLKEKEMLKDSTIKIKTQK</sequence>
<evidence type="ECO:0000256" key="1">
    <source>
        <dbReference type="SAM" id="SignalP"/>
    </source>
</evidence>
<feature type="chain" id="PRO_5020899057" description="DUF4296 domain-containing protein" evidence="1">
    <location>
        <begin position="18"/>
        <end position="123"/>
    </location>
</feature>
<dbReference type="Proteomes" id="UP000622648">
    <property type="component" value="Unassembled WGS sequence"/>
</dbReference>
<reference evidence="5" key="2">
    <citation type="journal article" date="2019" name="Int. J. Syst. Evol. Microbiol.">
        <title>The Global Catalogue of Microorganisms (GCM) 10K type strain sequencing project: providing services to taxonomists for standard genome sequencing and annotation.</title>
        <authorList>
            <consortium name="The Broad Institute Genomics Platform"/>
            <consortium name="The Broad Institute Genome Sequencing Center for Infectious Disease"/>
            <person name="Wu L."/>
            <person name="Ma J."/>
        </authorList>
    </citation>
    <scope>NUCLEOTIDE SEQUENCE [LARGE SCALE GENOMIC DNA]</scope>
    <source>
        <strain evidence="5">CGMCC 1.15644</strain>
    </source>
</reference>
<reference evidence="2" key="4">
    <citation type="submission" date="2024-05" db="EMBL/GenBank/DDBJ databases">
        <authorList>
            <person name="Sun Q."/>
            <person name="Zhou Y."/>
        </authorList>
    </citation>
    <scope>NUCLEOTIDE SEQUENCE</scope>
    <source>
        <strain evidence="2">CGMCC 1.15644</strain>
    </source>
</reference>
<accession>A0A4R2H636</accession>
<gene>
    <name evidence="3" type="ORF">EV200_1077</name>
    <name evidence="2" type="ORF">GCM10011413_00050</name>
</gene>
<dbReference type="PROSITE" id="PS51257">
    <property type="entry name" value="PROKAR_LIPOPROTEIN"/>
    <property type="match status" value="1"/>
</dbReference>
<keyword evidence="1" id="KW-0732">Signal</keyword>
<evidence type="ECO:0000313" key="3">
    <source>
        <dbReference type="EMBL" id="TCO21418.1"/>
    </source>
</evidence>